<feature type="compositionally biased region" description="Polar residues" evidence="1">
    <location>
        <begin position="181"/>
        <end position="193"/>
    </location>
</feature>
<dbReference type="EMBL" id="JBHSLV010000032">
    <property type="protein sequence ID" value="MFC5394659.1"/>
    <property type="molecule type" value="Genomic_DNA"/>
</dbReference>
<proteinExistence type="predicted"/>
<evidence type="ECO:0000313" key="2">
    <source>
        <dbReference type="EMBL" id="MFC5394659.1"/>
    </source>
</evidence>
<evidence type="ECO:0000313" key="3">
    <source>
        <dbReference type="Proteomes" id="UP001596104"/>
    </source>
</evidence>
<dbReference type="Proteomes" id="UP001596104">
    <property type="component" value="Unassembled WGS sequence"/>
</dbReference>
<accession>A0ABW0HFD4</accession>
<keyword evidence="3" id="KW-1185">Reference proteome</keyword>
<comment type="caution">
    <text evidence="2">The sequence shown here is derived from an EMBL/GenBank/DDBJ whole genome shotgun (WGS) entry which is preliminary data.</text>
</comment>
<gene>
    <name evidence="2" type="ORF">ACFPPC_18640</name>
</gene>
<feature type="region of interest" description="Disordered" evidence="1">
    <location>
        <begin position="119"/>
        <end position="212"/>
    </location>
</feature>
<feature type="compositionally biased region" description="Low complexity" evidence="1">
    <location>
        <begin position="144"/>
        <end position="174"/>
    </location>
</feature>
<dbReference type="InterPro" id="IPR009576">
    <property type="entry name" value="Biofilm_formation_YgiB"/>
</dbReference>
<dbReference type="Pfam" id="PF06693">
    <property type="entry name" value="DUF1190"/>
    <property type="match status" value="1"/>
</dbReference>
<organism evidence="2 3">
    <name type="scientific">Bosea vestrisii</name>
    <dbReference type="NCBI Taxonomy" id="151416"/>
    <lineage>
        <taxon>Bacteria</taxon>
        <taxon>Pseudomonadati</taxon>
        <taxon>Pseudomonadota</taxon>
        <taxon>Alphaproteobacteria</taxon>
        <taxon>Hyphomicrobiales</taxon>
        <taxon>Boseaceae</taxon>
        <taxon>Bosea</taxon>
    </lineage>
</organism>
<feature type="compositionally biased region" description="Low complexity" evidence="1">
    <location>
        <begin position="201"/>
        <end position="212"/>
    </location>
</feature>
<evidence type="ECO:0000256" key="1">
    <source>
        <dbReference type="SAM" id="MobiDB-lite"/>
    </source>
</evidence>
<reference evidence="3" key="1">
    <citation type="journal article" date="2019" name="Int. J. Syst. Evol. Microbiol.">
        <title>The Global Catalogue of Microorganisms (GCM) 10K type strain sequencing project: providing services to taxonomists for standard genome sequencing and annotation.</title>
        <authorList>
            <consortium name="The Broad Institute Genomics Platform"/>
            <consortium name="The Broad Institute Genome Sequencing Center for Infectious Disease"/>
            <person name="Wu L."/>
            <person name="Ma J."/>
        </authorList>
    </citation>
    <scope>NUCLEOTIDE SEQUENCE [LARGE SCALE GENOMIC DNA]</scope>
    <source>
        <strain evidence="3">CGMCC 1.16326</strain>
    </source>
</reference>
<sequence length="212" mass="21768">MKRSTQIGLAAAGVVLVATYWSLSGGETDDSLIYSNLSECRAANQLSASQCEQRFNEASADHLRDAKKFTSSASCEQEYGANGCQSAVWNNAQVFIPALAGIMLARQFMSGGGAAQPLLPPTNAACPPGTRQPGSGRPECEQPARSSSSSSSSSSGGYYGGSSSRSRAYTTTSGQAMVARNISSTGMASTPSVASRGGFGSTSRSFSSHSSS</sequence>
<protein>
    <submittedName>
        <fullName evidence="2">DUF1190 domain-containing protein</fullName>
    </submittedName>
</protein>
<name>A0ABW0HFD4_9HYPH</name>
<dbReference type="RefSeq" id="WP_377010105.1">
    <property type="nucleotide sequence ID" value="NZ_JBHSLV010000032.1"/>
</dbReference>